<proteinExistence type="predicted"/>
<dbReference type="EMBL" id="JAOPGA020000236">
    <property type="protein sequence ID" value="KAL0477762.1"/>
    <property type="molecule type" value="Genomic_DNA"/>
</dbReference>
<evidence type="ECO:0000313" key="1">
    <source>
        <dbReference type="EMBL" id="KAL0477762.1"/>
    </source>
</evidence>
<protein>
    <recommendedName>
        <fullName evidence="3">Clathrin/coatomer adaptor adaptin-like N-terminal domain-containing protein</fullName>
    </recommendedName>
</protein>
<dbReference type="InterPro" id="IPR011989">
    <property type="entry name" value="ARM-like"/>
</dbReference>
<dbReference type="InterPro" id="IPR016024">
    <property type="entry name" value="ARM-type_fold"/>
</dbReference>
<dbReference type="Gene3D" id="1.25.10.10">
    <property type="entry name" value="Leucine-rich Repeat Variant"/>
    <property type="match status" value="1"/>
</dbReference>
<dbReference type="Pfam" id="PF20168">
    <property type="entry name" value="PDS5"/>
    <property type="match status" value="1"/>
</dbReference>
<accession>A0AAW2YKU8</accession>
<keyword evidence="2" id="KW-1185">Reference proteome</keyword>
<dbReference type="Proteomes" id="UP001431209">
    <property type="component" value="Unassembled WGS sequence"/>
</dbReference>
<comment type="caution">
    <text evidence="1">The sequence shown here is derived from an EMBL/GenBank/DDBJ whole genome shotgun (WGS) entry which is preliminary data.</text>
</comment>
<sequence length="177" mass="20900">HVLFSDPRHQVRLEVLPGLHNILKSHHYHSLVEYRQASTTPREIADKIEMCVEHDSSQQVRFEAIKVFTLIINQFPNVVPHEHYLCVLSNHTSDKDRNIRQYCMEELLYSTYHNKIDIALSRFKDCDIGIVQCAREMLKICLINEPDTEAVIERIMRSKENWPVTRCVVEQYLNEKL</sequence>
<name>A0AAW2YKU8_9EUKA</name>
<gene>
    <name evidence="1" type="ORF">AKO1_013879</name>
</gene>
<dbReference type="AlphaFoldDB" id="A0AAW2YKU8"/>
<dbReference type="SUPFAM" id="SSF48371">
    <property type="entry name" value="ARM repeat"/>
    <property type="match status" value="1"/>
</dbReference>
<organism evidence="1 2">
    <name type="scientific">Acrasis kona</name>
    <dbReference type="NCBI Taxonomy" id="1008807"/>
    <lineage>
        <taxon>Eukaryota</taxon>
        <taxon>Discoba</taxon>
        <taxon>Heterolobosea</taxon>
        <taxon>Tetramitia</taxon>
        <taxon>Eutetramitia</taxon>
        <taxon>Acrasidae</taxon>
        <taxon>Acrasis</taxon>
    </lineage>
</organism>
<evidence type="ECO:0000313" key="2">
    <source>
        <dbReference type="Proteomes" id="UP001431209"/>
    </source>
</evidence>
<feature type="non-terminal residue" evidence="1">
    <location>
        <position position="1"/>
    </location>
</feature>
<reference evidence="1 2" key="1">
    <citation type="submission" date="2024-03" db="EMBL/GenBank/DDBJ databases">
        <title>The Acrasis kona genome and developmental transcriptomes reveal deep origins of eukaryotic multicellular pathways.</title>
        <authorList>
            <person name="Sheikh S."/>
            <person name="Fu C.-J."/>
            <person name="Brown M.W."/>
            <person name="Baldauf S.L."/>
        </authorList>
    </citation>
    <scope>NUCLEOTIDE SEQUENCE [LARGE SCALE GENOMIC DNA]</scope>
    <source>
        <strain evidence="1 2">ATCC MYA-3509</strain>
    </source>
</reference>
<evidence type="ECO:0008006" key="3">
    <source>
        <dbReference type="Google" id="ProtNLM"/>
    </source>
</evidence>